<accession>A0A183AKA5</accession>
<evidence type="ECO:0000313" key="3">
    <source>
        <dbReference type="Proteomes" id="UP000272942"/>
    </source>
</evidence>
<reference evidence="4" key="1">
    <citation type="submission" date="2016-06" db="UniProtKB">
        <authorList>
            <consortium name="WormBaseParasite"/>
        </authorList>
    </citation>
    <scope>IDENTIFICATION</scope>
</reference>
<dbReference type="AlphaFoldDB" id="A0A183AKA5"/>
<sequence length="295" mass="34792">MRTAKTRYAELLEVVAEKEKQLTALRVERRAKQSTVDQLTRHVEEITVSSREIQKLSNEAEAQISLMKTESANAKKQSETLRDEIVLLKKEFEACNDRLLHDIESIPRMMSEKKQQLEEVENEIHRIFQVRNSAMDQITGFNKFQPLLDQLKEVLGETEEWMKKHTNIHQTEKEKLNELEQIKRKFEEVQSEKNELTHALMDLQSELMRCQLLLANKKKAIQANEKSTMEEIEAFNSDARKVQQRIKQLQQQCDVYEDQLKLEQEGIKEMSMRIKQADRLGRQLLELRKELSESQ</sequence>
<feature type="coiled-coil region" evidence="1">
    <location>
        <begin position="57"/>
        <end position="130"/>
    </location>
</feature>
<keyword evidence="3" id="KW-1185">Reference proteome</keyword>
<keyword evidence="1" id="KW-0175">Coiled coil</keyword>
<reference evidence="2 3" key="2">
    <citation type="submission" date="2018-11" db="EMBL/GenBank/DDBJ databases">
        <authorList>
            <consortium name="Pathogen Informatics"/>
        </authorList>
    </citation>
    <scope>NUCLEOTIDE SEQUENCE [LARGE SCALE GENOMIC DNA]</scope>
    <source>
        <strain evidence="2 3">Egypt</strain>
    </source>
</reference>
<evidence type="ECO:0000256" key="1">
    <source>
        <dbReference type="SAM" id="Coils"/>
    </source>
</evidence>
<organism evidence="4">
    <name type="scientific">Echinostoma caproni</name>
    <dbReference type="NCBI Taxonomy" id="27848"/>
    <lineage>
        <taxon>Eukaryota</taxon>
        <taxon>Metazoa</taxon>
        <taxon>Spiralia</taxon>
        <taxon>Lophotrochozoa</taxon>
        <taxon>Platyhelminthes</taxon>
        <taxon>Trematoda</taxon>
        <taxon>Digenea</taxon>
        <taxon>Plagiorchiida</taxon>
        <taxon>Echinostomata</taxon>
        <taxon>Echinostomatoidea</taxon>
        <taxon>Echinostomatidae</taxon>
        <taxon>Echinostoma</taxon>
    </lineage>
</organism>
<feature type="coiled-coil region" evidence="1">
    <location>
        <begin position="1"/>
        <end position="28"/>
    </location>
</feature>
<dbReference type="EMBL" id="UZAN01044542">
    <property type="protein sequence ID" value="VDP80975.1"/>
    <property type="molecule type" value="Genomic_DNA"/>
</dbReference>
<evidence type="ECO:0000313" key="2">
    <source>
        <dbReference type="EMBL" id="VDP80975.1"/>
    </source>
</evidence>
<feature type="coiled-coil region" evidence="1">
    <location>
        <begin position="232"/>
        <end position="266"/>
    </location>
</feature>
<feature type="coiled-coil region" evidence="1">
    <location>
        <begin position="162"/>
        <end position="206"/>
    </location>
</feature>
<evidence type="ECO:0000313" key="4">
    <source>
        <dbReference type="WBParaSite" id="ECPE_0000740601-mRNA-1"/>
    </source>
</evidence>
<dbReference type="OrthoDB" id="6244208at2759"/>
<gene>
    <name evidence="2" type="ORF">ECPE_LOCUS7390</name>
</gene>
<name>A0A183AKA5_9TREM</name>
<dbReference type="Proteomes" id="UP000272942">
    <property type="component" value="Unassembled WGS sequence"/>
</dbReference>
<protein>
    <submittedName>
        <fullName evidence="4">Coiled-coil domain-containing protein 22 homolog</fullName>
    </submittedName>
</protein>
<proteinExistence type="predicted"/>
<dbReference type="WBParaSite" id="ECPE_0000740601-mRNA-1">
    <property type="protein sequence ID" value="ECPE_0000740601-mRNA-1"/>
    <property type="gene ID" value="ECPE_0000740601"/>
</dbReference>